<keyword evidence="1 3" id="KW-0808">Transferase</keyword>
<dbReference type="Proteomes" id="UP000002596">
    <property type="component" value="Chromosome"/>
</dbReference>
<dbReference type="PROSITE" id="PS50206">
    <property type="entry name" value="RHODANESE_3"/>
    <property type="match status" value="2"/>
</dbReference>
<feature type="domain" description="Rhodanese" evidence="4">
    <location>
        <begin position="182"/>
        <end position="295"/>
    </location>
</feature>
<dbReference type="Pfam" id="PF00581">
    <property type="entry name" value="Rhodanese"/>
    <property type="match status" value="2"/>
</dbReference>
<dbReference type="Gene3D" id="3.40.250.10">
    <property type="entry name" value="Rhodanese-like domain"/>
    <property type="match status" value="2"/>
</dbReference>
<dbReference type="STRING" id="397945.Aave_3212"/>
<dbReference type="GO" id="GO:0004792">
    <property type="term" value="F:thiosulfate-cyanide sulfurtransferase activity"/>
    <property type="evidence" value="ECO:0007669"/>
    <property type="project" value="InterPro"/>
</dbReference>
<organism evidence="5 6">
    <name type="scientific">Paracidovorax citrulli (strain AAC00-1)</name>
    <name type="common">Acidovorax citrulli</name>
    <dbReference type="NCBI Taxonomy" id="397945"/>
    <lineage>
        <taxon>Bacteria</taxon>
        <taxon>Pseudomonadati</taxon>
        <taxon>Pseudomonadota</taxon>
        <taxon>Betaproteobacteria</taxon>
        <taxon>Burkholderiales</taxon>
        <taxon>Comamonadaceae</taxon>
        <taxon>Paracidovorax</taxon>
    </lineage>
</organism>
<evidence type="ECO:0000313" key="5">
    <source>
        <dbReference type="EMBL" id="ABM33774.1"/>
    </source>
</evidence>
<evidence type="ECO:0000256" key="1">
    <source>
        <dbReference type="ARBA" id="ARBA00022679"/>
    </source>
</evidence>
<dbReference type="KEGG" id="aav:Aave_3212"/>
<evidence type="ECO:0000256" key="2">
    <source>
        <dbReference type="ARBA" id="ARBA00022737"/>
    </source>
</evidence>
<proteinExistence type="predicted"/>
<accession>A1TS36</accession>
<dbReference type="CDD" id="cd01448">
    <property type="entry name" value="TST_Repeat_1"/>
    <property type="match status" value="1"/>
</dbReference>
<dbReference type="InterPro" id="IPR045078">
    <property type="entry name" value="TST/MPST-like"/>
</dbReference>
<dbReference type="InterPro" id="IPR036873">
    <property type="entry name" value="Rhodanese-like_dom_sf"/>
</dbReference>
<keyword evidence="2" id="KW-0677">Repeat</keyword>
<dbReference type="PROSITE" id="PS00380">
    <property type="entry name" value="RHODANESE_1"/>
    <property type="match status" value="1"/>
</dbReference>
<dbReference type="eggNOG" id="COG2897">
    <property type="taxonomic scope" value="Bacteria"/>
</dbReference>
<evidence type="ECO:0000259" key="4">
    <source>
        <dbReference type="PROSITE" id="PS50206"/>
    </source>
</evidence>
<dbReference type="SMART" id="SM00450">
    <property type="entry name" value="RHOD"/>
    <property type="match status" value="2"/>
</dbReference>
<protein>
    <recommendedName>
        <fullName evidence="3">Sulfurtransferase</fullName>
    </recommendedName>
</protein>
<dbReference type="PANTHER" id="PTHR11364:SF27">
    <property type="entry name" value="SULFURTRANSFERASE"/>
    <property type="match status" value="1"/>
</dbReference>
<dbReference type="EMBL" id="CP000512">
    <property type="protein sequence ID" value="ABM33774.1"/>
    <property type="molecule type" value="Genomic_DNA"/>
</dbReference>
<sequence length="299" mass="31400">MNAAGARQQPEDIPMAYDTLISAAELAAAREAGTPLLVLDCSFELSSHDAGRQAYDAGHIPGARYVHLEHVLSAEKTGTNGRHPLPGREAFAQAMASLGAQDDTQVVAYDNAGGMYAARLWWMLRWAGHRAAAVLDGGMAAWKAAGQPVSTEEPAPPSAGRFTLRTPLVSTLDYEDVKANIGTGRRLVLDARAPDRFRGENETMDPIGGHIPGAKNRLFKDNLGADGRFKPAAQLRGEFDAVTGGRPAAEIVHQCGSGVTACHNLLAMEVAGLPGAALYPGSWSEWSAQPGAPIATGAA</sequence>
<dbReference type="InterPro" id="IPR001307">
    <property type="entry name" value="Thiosulphate_STrfase_CS"/>
</dbReference>
<dbReference type="HOGENOM" id="CLU_031618_0_0_4"/>
<dbReference type="PROSITE" id="PS00683">
    <property type="entry name" value="RHODANESE_2"/>
    <property type="match status" value="1"/>
</dbReference>
<dbReference type="CDD" id="cd01449">
    <property type="entry name" value="TST_Repeat_2"/>
    <property type="match status" value="1"/>
</dbReference>
<dbReference type="AlphaFoldDB" id="A1TS36"/>
<evidence type="ECO:0000256" key="3">
    <source>
        <dbReference type="RuleBase" id="RU000507"/>
    </source>
</evidence>
<dbReference type="SUPFAM" id="SSF52821">
    <property type="entry name" value="Rhodanese/Cell cycle control phosphatase"/>
    <property type="match status" value="2"/>
</dbReference>
<evidence type="ECO:0000313" key="6">
    <source>
        <dbReference type="Proteomes" id="UP000002596"/>
    </source>
</evidence>
<name>A1TS36_PARC0</name>
<gene>
    <name evidence="5" type="ordered locus">Aave_3212</name>
</gene>
<dbReference type="InterPro" id="IPR001763">
    <property type="entry name" value="Rhodanese-like_dom"/>
</dbReference>
<reference evidence="5 6" key="1">
    <citation type="submission" date="2006-12" db="EMBL/GenBank/DDBJ databases">
        <title>Complete sequence of Acidovorax avenae subsp. citrulli AAC00-1.</title>
        <authorList>
            <consortium name="US DOE Joint Genome Institute"/>
            <person name="Copeland A."/>
            <person name="Lucas S."/>
            <person name="Lapidus A."/>
            <person name="Barry K."/>
            <person name="Detter J.C."/>
            <person name="Glavina del Rio T."/>
            <person name="Dalin E."/>
            <person name="Tice H."/>
            <person name="Pitluck S."/>
            <person name="Kiss H."/>
            <person name="Brettin T."/>
            <person name="Bruce D."/>
            <person name="Han C."/>
            <person name="Tapia R."/>
            <person name="Gilna P."/>
            <person name="Schmutz J."/>
            <person name="Larimer F."/>
            <person name="Land M."/>
            <person name="Hauser L."/>
            <person name="Kyrpides N."/>
            <person name="Kim E."/>
            <person name="Stahl D."/>
            <person name="Richardson P."/>
        </authorList>
    </citation>
    <scope>NUCLEOTIDE SEQUENCE [LARGE SCALE GENOMIC DNA]</scope>
    <source>
        <strain evidence="5 6">AAC00-1</strain>
    </source>
</reference>
<dbReference type="PANTHER" id="PTHR11364">
    <property type="entry name" value="THIOSULFATE SULFERTANSFERASE"/>
    <property type="match status" value="1"/>
</dbReference>
<feature type="domain" description="Rhodanese" evidence="4">
    <location>
        <begin position="32"/>
        <end position="151"/>
    </location>
</feature>